<evidence type="ECO:0000259" key="4">
    <source>
        <dbReference type="PROSITE" id="PS51000"/>
    </source>
</evidence>
<dbReference type="SUPFAM" id="SSF100950">
    <property type="entry name" value="NagB/RpiA/CoA transferase-like"/>
    <property type="match status" value="1"/>
</dbReference>
<dbReference type="InterPro" id="IPR014036">
    <property type="entry name" value="DeoR-like_C"/>
</dbReference>
<accession>A0ABT8S599</accession>
<dbReference type="GO" id="GO:0003677">
    <property type="term" value="F:DNA binding"/>
    <property type="evidence" value="ECO:0007669"/>
    <property type="project" value="UniProtKB-KW"/>
</dbReference>
<dbReference type="SUPFAM" id="SSF46785">
    <property type="entry name" value="Winged helix' DNA-binding domain"/>
    <property type="match status" value="1"/>
</dbReference>
<keyword evidence="6" id="KW-1185">Reference proteome</keyword>
<dbReference type="Gene3D" id="1.10.10.10">
    <property type="entry name" value="Winged helix-like DNA-binding domain superfamily/Winged helix DNA-binding domain"/>
    <property type="match status" value="1"/>
</dbReference>
<proteinExistence type="predicted"/>
<dbReference type="PROSITE" id="PS51000">
    <property type="entry name" value="HTH_DEOR_2"/>
    <property type="match status" value="1"/>
</dbReference>
<dbReference type="InterPro" id="IPR037171">
    <property type="entry name" value="NagB/RpiA_transferase-like"/>
</dbReference>
<dbReference type="Pfam" id="PF00455">
    <property type="entry name" value="DeoRC"/>
    <property type="match status" value="1"/>
</dbReference>
<dbReference type="SMART" id="SM01134">
    <property type="entry name" value="DeoRC"/>
    <property type="match status" value="1"/>
</dbReference>
<dbReference type="InterPro" id="IPR001034">
    <property type="entry name" value="DeoR_HTH"/>
</dbReference>
<dbReference type="PANTHER" id="PTHR30363">
    <property type="entry name" value="HTH-TYPE TRANSCRIPTIONAL REGULATOR SRLR-RELATED"/>
    <property type="match status" value="1"/>
</dbReference>
<dbReference type="Proteomes" id="UP001169027">
    <property type="component" value="Unassembled WGS sequence"/>
</dbReference>
<dbReference type="Pfam" id="PF08220">
    <property type="entry name" value="HTH_DeoR"/>
    <property type="match status" value="1"/>
</dbReference>
<organism evidence="5 6">
    <name type="scientific">Variovorax ginsengisoli</name>
    <dbReference type="NCBI Taxonomy" id="363844"/>
    <lineage>
        <taxon>Bacteria</taxon>
        <taxon>Pseudomonadati</taxon>
        <taxon>Pseudomonadota</taxon>
        <taxon>Betaproteobacteria</taxon>
        <taxon>Burkholderiales</taxon>
        <taxon>Comamonadaceae</taxon>
        <taxon>Variovorax</taxon>
    </lineage>
</organism>
<name>A0ABT8S599_9BURK</name>
<evidence type="ECO:0000256" key="1">
    <source>
        <dbReference type="ARBA" id="ARBA00023015"/>
    </source>
</evidence>
<keyword evidence="3" id="KW-0804">Transcription</keyword>
<comment type="caution">
    <text evidence="5">The sequence shown here is derived from an EMBL/GenBank/DDBJ whole genome shotgun (WGS) entry which is preliminary data.</text>
</comment>
<keyword evidence="2 5" id="KW-0238">DNA-binding</keyword>
<evidence type="ECO:0000313" key="5">
    <source>
        <dbReference type="EMBL" id="MDO1534100.1"/>
    </source>
</evidence>
<dbReference type="InterPro" id="IPR018356">
    <property type="entry name" value="Tscrpt_reg_HTH_DeoR_CS"/>
</dbReference>
<dbReference type="InterPro" id="IPR036388">
    <property type="entry name" value="WH-like_DNA-bd_sf"/>
</dbReference>
<dbReference type="InterPro" id="IPR050313">
    <property type="entry name" value="Carb_Metab_HTH_regulators"/>
</dbReference>
<reference evidence="5" key="1">
    <citation type="submission" date="2023-06" db="EMBL/GenBank/DDBJ databases">
        <authorList>
            <person name="Jiang Y."/>
            <person name="Liu Q."/>
        </authorList>
    </citation>
    <scope>NUCLEOTIDE SEQUENCE</scope>
    <source>
        <strain evidence="5">CGMCC 1.12090</strain>
    </source>
</reference>
<dbReference type="InterPro" id="IPR036390">
    <property type="entry name" value="WH_DNA-bd_sf"/>
</dbReference>
<keyword evidence="1" id="KW-0805">Transcription regulation</keyword>
<dbReference type="Gene3D" id="3.40.50.1360">
    <property type="match status" value="1"/>
</dbReference>
<dbReference type="PANTHER" id="PTHR30363:SF58">
    <property type="entry name" value="REGULATORY PROTEIN, DEOR FAMILY"/>
    <property type="match status" value="1"/>
</dbReference>
<protein>
    <submittedName>
        <fullName evidence="5">DeoR/GlpR family DNA-binding transcription regulator</fullName>
    </submittedName>
</protein>
<sequence>MELPLDIGDRSPALEDKSARGATLIPDQRREMIVRQLHKHQVLSVHQLTELLGCSHMTVRRDVAALEESGRVYAIPGGVRIASHLVTEPSHQAKSVTEQPQKRGIAAHVARLLKPGMTVYLDAGTTMACLVPHIVRLADMTVITNDFHIALTLADSPQVTVVHTGGVLDHSNRSSVGPLAAATLRRLVADLAFLSASSWDLERGVTTPSAPKIEVKRAAMEIASQRVLVATSAKYGTYGTYRVASLDEFDVVVTDNGLSDAAVLRIRETGLDLDIALIEPDRPS</sequence>
<dbReference type="EMBL" id="JAUKVY010000012">
    <property type="protein sequence ID" value="MDO1534100.1"/>
    <property type="molecule type" value="Genomic_DNA"/>
</dbReference>
<dbReference type="SMART" id="SM00420">
    <property type="entry name" value="HTH_DEOR"/>
    <property type="match status" value="1"/>
</dbReference>
<dbReference type="PROSITE" id="PS00894">
    <property type="entry name" value="HTH_DEOR_1"/>
    <property type="match status" value="1"/>
</dbReference>
<feature type="domain" description="HTH deoR-type" evidence="4">
    <location>
        <begin position="26"/>
        <end position="81"/>
    </location>
</feature>
<gene>
    <name evidence="5" type="ORF">Q2T77_17585</name>
</gene>
<evidence type="ECO:0000313" key="6">
    <source>
        <dbReference type="Proteomes" id="UP001169027"/>
    </source>
</evidence>
<dbReference type="RefSeq" id="WP_301811350.1">
    <property type="nucleotide sequence ID" value="NZ_JAUJZH010000012.1"/>
</dbReference>
<evidence type="ECO:0000256" key="2">
    <source>
        <dbReference type="ARBA" id="ARBA00023125"/>
    </source>
</evidence>
<evidence type="ECO:0000256" key="3">
    <source>
        <dbReference type="ARBA" id="ARBA00023163"/>
    </source>
</evidence>